<gene>
    <name evidence="3" type="ORF">E7V67_002030</name>
</gene>
<dbReference type="PANTHER" id="PTHR38834">
    <property type="entry name" value="PERIPLASMIC SUBSTRATE BINDING PROTEIN FAMILY 3"/>
    <property type="match status" value="1"/>
</dbReference>
<organism evidence="3 4">
    <name type="scientific">[Empedobacter] haloabium</name>
    <dbReference type="NCBI Taxonomy" id="592317"/>
    <lineage>
        <taxon>Bacteria</taxon>
        <taxon>Pseudomonadati</taxon>
        <taxon>Pseudomonadota</taxon>
        <taxon>Betaproteobacteria</taxon>
        <taxon>Burkholderiales</taxon>
        <taxon>Oxalobacteraceae</taxon>
        <taxon>Telluria group</taxon>
        <taxon>Telluria group incertae sedis</taxon>
    </lineage>
</organism>
<evidence type="ECO:0000256" key="1">
    <source>
        <dbReference type="SAM" id="SignalP"/>
    </source>
</evidence>
<feature type="domain" description="Solute-binding protein family 3/N-terminal" evidence="2">
    <location>
        <begin position="46"/>
        <end position="258"/>
    </location>
</feature>
<dbReference type="EMBL" id="CP136508">
    <property type="protein sequence ID" value="WUR13908.1"/>
    <property type="molecule type" value="Genomic_DNA"/>
</dbReference>
<name>A0ABZ1UP03_9BURK</name>
<dbReference type="Proteomes" id="UP000321323">
    <property type="component" value="Chromosome"/>
</dbReference>
<evidence type="ECO:0000259" key="2">
    <source>
        <dbReference type="Pfam" id="PF00497"/>
    </source>
</evidence>
<dbReference type="SUPFAM" id="SSF53850">
    <property type="entry name" value="Periplasmic binding protein-like II"/>
    <property type="match status" value="1"/>
</dbReference>
<protein>
    <submittedName>
        <fullName evidence="3">ABC transporter substrate-binding protein</fullName>
    </submittedName>
</protein>
<sequence>MWKSAVALAALAVLGPAMAGGTVGPTAEVRPGPAQQAPAPTWPALVITGENTPPSSMLVNGRPTGYQTDKIHALLQRAGVPYRIDILPWKRAYVMAQRDPLTCVYSTSRTPEREKFFKWVGPINSTEWLLLGRAGHSFQLKTLEDARNLRIGAYNGDARGEYLRSRGFNVDALQNDMANQQKLLLNRIDLWAVATRTDSNMLERLTMGGKLVPVLVFNKVQLYLACNATTPDALVDRLNATFETLRRDGTLKNIDRRYEELEAQK</sequence>
<feature type="chain" id="PRO_5046449311" evidence="1">
    <location>
        <begin position="20"/>
        <end position="265"/>
    </location>
</feature>
<keyword evidence="4" id="KW-1185">Reference proteome</keyword>
<dbReference type="PANTHER" id="PTHR38834:SF3">
    <property type="entry name" value="SOLUTE-BINDING PROTEIN FAMILY 3_N-TERMINAL DOMAIN-CONTAINING PROTEIN"/>
    <property type="match status" value="1"/>
</dbReference>
<reference evidence="3 4" key="1">
    <citation type="journal article" date="2019" name="Int. J. Syst. Evol. Microbiol.">
        <title>The Draft Whole-Genome Sequence of the Antibiotic Producer Empedobacter haloabium ATCC 31962 Provides Indications for Its Taxonomic Reclassification.</title>
        <authorList>
            <person name="Miess H."/>
            <person name="Arlt P."/>
            <person name="Apel A.K."/>
            <person name="Weber T."/>
            <person name="Nieselt K."/>
            <person name="Hanssen F."/>
            <person name="Czemmel S."/>
            <person name="Nahnsen S."/>
            <person name="Gross H."/>
        </authorList>
    </citation>
    <scope>NUCLEOTIDE SEQUENCE [LARGE SCALE GENOMIC DNA]</scope>
    <source>
        <strain evidence="3 4">ATCC 31962</strain>
    </source>
</reference>
<evidence type="ECO:0000313" key="3">
    <source>
        <dbReference type="EMBL" id="WUR13908.1"/>
    </source>
</evidence>
<feature type="signal peptide" evidence="1">
    <location>
        <begin position="1"/>
        <end position="19"/>
    </location>
</feature>
<dbReference type="Gene3D" id="3.40.190.10">
    <property type="entry name" value="Periplasmic binding protein-like II"/>
    <property type="match status" value="2"/>
</dbReference>
<dbReference type="Pfam" id="PF00497">
    <property type="entry name" value="SBP_bac_3"/>
    <property type="match status" value="1"/>
</dbReference>
<accession>A0ABZ1UP03</accession>
<proteinExistence type="predicted"/>
<keyword evidence="1" id="KW-0732">Signal</keyword>
<dbReference type="InterPro" id="IPR001638">
    <property type="entry name" value="Solute-binding_3/MltF_N"/>
</dbReference>
<evidence type="ECO:0000313" key="4">
    <source>
        <dbReference type="Proteomes" id="UP000321323"/>
    </source>
</evidence>